<dbReference type="AlphaFoldDB" id="A0A942T4T1"/>
<accession>A0A942T4T1</accession>
<name>A0A942T4T1_9BACI</name>
<proteinExistence type="predicted"/>
<evidence type="ECO:0008006" key="4">
    <source>
        <dbReference type="Google" id="ProtNLM"/>
    </source>
</evidence>
<dbReference type="EMBL" id="JAGYPE020000050">
    <property type="protein sequence ID" value="MCH6268153.1"/>
    <property type="molecule type" value="Genomic_DNA"/>
</dbReference>
<evidence type="ECO:0000313" key="1">
    <source>
        <dbReference type="EMBL" id="MBS4185267.1"/>
    </source>
</evidence>
<dbReference type="RefSeq" id="WP_213145317.1">
    <property type="nucleotide sequence ID" value="NZ_JAGYPE020000050.1"/>
</dbReference>
<evidence type="ECO:0000313" key="3">
    <source>
        <dbReference type="Proteomes" id="UP000677265"/>
    </source>
</evidence>
<sequence>MTKIEVEKEGYRIESIVGLHRNHLGEIISFITSEGRVISYRKALLEAESGLLTGIQMQEDGTGNAYLSPAEEESFDHYPVLF</sequence>
<gene>
    <name evidence="2" type="ORF">KHB02_021725</name>
    <name evidence="1" type="ORF">KHB02_28185</name>
</gene>
<reference evidence="1" key="1">
    <citation type="submission" date="2021-05" db="EMBL/GenBank/DDBJ databases">
        <title>Novel Bacillus species.</title>
        <authorList>
            <person name="Liu G."/>
        </authorList>
    </citation>
    <scope>NUCLEOTIDE SEQUENCE</scope>
    <source>
        <strain evidence="1 3">FJAT-50051</strain>
    </source>
</reference>
<dbReference type="EMBL" id="JAGYPE010000005">
    <property type="protein sequence ID" value="MBS4185267.1"/>
    <property type="molecule type" value="Genomic_DNA"/>
</dbReference>
<protein>
    <recommendedName>
        <fullName evidence="4">DUF3892 domain-containing protein</fullName>
    </recommendedName>
</protein>
<dbReference type="Proteomes" id="UP000677265">
    <property type="component" value="Unassembled WGS sequence"/>
</dbReference>
<comment type="caution">
    <text evidence="1">The sequence shown here is derived from an EMBL/GenBank/DDBJ whole genome shotgun (WGS) entry which is preliminary data.</text>
</comment>
<evidence type="ECO:0000313" key="2">
    <source>
        <dbReference type="EMBL" id="MCH6268153.1"/>
    </source>
</evidence>
<keyword evidence="3" id="KW-1185">Reference proteome</keyword>
<organism evidence="1">
    <name type="scientific">Neobacillus citreus</name>
    <dbReference type="NCBI Taxonomy" id="2833578"/>
    <lineage>
        <taxon>Bacteria</taxon>
        <taxon>Bacillati</taxon>
        <taxon>Bacillota</taxon>
        <taxon>Bacilli</taxon>
        <taxon>Bacillales</taxon>
        <taxon>Bacillaceae</taxon>
        <taxon>Neobacillus</taxon>
    </lineage>
</organism>